<dbReference type="InterPro" id="IPR003593">
    <property type="entry name" value="AAA+_ATPase"/>
</dbReference>
<evidence type="ECO:0000256" key="1">
    <source>
        <dbReference type="ARBA" id="ARBA00005417"/>
    </source>
</evidence>
<protein>
    <submittedName>
        <fullName evidence="6">ABC-type Mn Zn transport system, ATPase</fullName>
    </submittedName>
</protein>
<dbReference type="InterPro" id="IPR017871">
    <property type="entry name" value="ABC_transporter-like_CS"/>
</dbReference>
<keyword evidence="3" id="KW-0547">Nucleotide-binding</keyword>
<evidence type="ECO:0000313" key="7">
    <source>
        <dbReference type="Proteomes" id="UP000051673"/>
    </source>
</evidence>
<feature type="domain" description="ABC transporter" evidence="5">
    <location>
        <begin position="6"/>
        <end position="233"/>
    </location>
</feature>
<evidence type="ECO:0000256" key="2">
    <source>
        <dbReference type="ARBA" id="ARBA00022448"/>
    </source>
</evidence>
<dbReference type="STRING" id="1620.IV67_GL001597"/>
<evidence type="ECO:0000259" key="5">
    <source>
        <dbReference type="PROSITE" id="PS50893"/>
    </source>
</evidence>
<keyword evidence="7" id="KW-1185">Reference proteome</keyword>
<dbReference type="AlphaFoldDB" id="A0A0R2JJW9"/>
<dbReference type="PATRIC" id="fig|1620.3.peg.1632"/>
<dbReference type="PANTHER" id="PTHR42711">
    <property type="entry name" value="ABC TRANSPORTER ATP-BINDING PROTEIN"/>
    <property type="match status" value="1"/>
</dbReference>
<proteinExistence type="inferred from homology"/>
<name>A0A0R2JJW9_9LACO</name>
<organism evidence="6 7">
    <name type="scientific">Weissella minor</name>
    <dbReference type="NCBI Taxonomy" id="1620"/>
    <lineage>
        <taxon>Bacteria</taxon>
        <taxon>Bacillati</taxon>
        <taxon>Bacillota</taxon>
        <taxon>Bacilli</taxon>
        <taxon>Lactobacillales</taxon>
        <taxon>Lactobacillaceae</taxon>
        <taxon>Weissella</taxon>
    </lineage>
</organism>
<dbReference type="Proteomes" id="UP000051673">
    <property type="component" value="Unassembled WGS sequence"/>
</dbReference>
<reference evidence="6 7" key="1">
    <citation type="journal article" date="2015" name="Genome Announc.">
        <title>Expanding the biotechnology potential of lactobacilli through comparative genomics of 213 strains and associated genera.</title>
        <authorList>
            <person name="Sun Z."/>
            <person name="Harris H.M."/>
            <person name="McCann A."/>
            <person name="Guo C."/>
            <person name="Argimon S."/>
            <person name="Zhang W."/>
            <person name="Yang X."/>
            <person name="Jeffery I.B."/>
            <person name="Cooney J.C."/>
            <person name="Kagawa T.F."/>
            <person name="Liu W."/>
            <person name="Song Y."/>
            <person name="Salvetti E."/>
            <person name="Wrobel A."/>
            <person name="Rasinkangas P."/>
            <person name="Parkhill J."/>
            <person name="Rea M.C."/>
            <person name="O'Sullivan O."/>
            <person name="Ritari J."/>
            <person name="Douillard F.P."/>
            <person name="Paul Ross R."/>
            <person name="Yang R."/>
            <person name="Briner A.E."/>
            <person name="Felis G.E."/>
            <person name="de Vos W.M."/>
            <person name="Barrangou R."/>
            <person name="Klaenhammer T.R."/>
            <person name="Caufield P.W."/>
            <person name="Cui Y."/>
            <person name="Zhang H."/>
            <person name="O'Toole P.W."/>
        </authorList>
    </citation>
    <scope>NUCLEOTIDE SEQUENCE [LARGE SCALE GENOMIC DNA]</scope>
    <source>
        <strain evidence="6 7">DSM 20014</strain>
    </source>
</reference>
<comment type="similarity">
    <text evidence="1">Belongs to the ABC transporter superfamily.</text>
</comment>
<dbReference type="SUPFAM" id="SSF52540">
    <property type="entry name" value="P-loop containing nucleoside triphosphate hydrolases"/>
    <property type="match status" value="1"/>
</dbReference>
<dbReference type="PROSITE" id="PS00211">
    <property type="entry name" value="ABC_TRANSPORTER_1"/>
    <property type="match status" value="1"/>
</dbReference>
<keyword evidence="2" id="KW-0813">Transport</keyword>
<dbReference type="GO" id="GO:0016887">
    <property type="term" value="F:ATP hydrolysis activity"/>
    <property type="evidence" value="ECO:0007669"/>
    <property type="project" value="InterPro"/>
</dbReference>
<dbReference type="PROSITE" id="PS50893">
    <property type="entry name" value="ABC_TRANSPORTER_2"/>
    <property type="match status" value="1"/>
</dbReference>
<keyword evidence="4" id="KW-0067">ATP-binding</keyword>
<dbReference type="Gene3D" id="3.40.50.300">
    <property type="entry name" value="P-loop containing nucleotide triphosphate hydrolases"/>
    <property type="match status" value="1"/>
</dbReference>
<dbReference type="EMBL" id="JQCD01000018">
    <property type="protein sequence ID" value="KRN77539.1"/>
    <property type="molecule type" value="Genomic_DNA"/>
</dbReference>
<evidence type="ECO:0000256" key="4">
    <source>
        <dbReference type="ARBA" id="ARBA00022840"/>
    </source>
</evidence>
<dbReference type="OrthoDB" id="9804819at2"/>
<evidence type="ECO:0000256" key="3">
    <source>
        <dbReference type="ARBA" id="ARBA00022741"/>
    </source>
</evidence>
<dbReference type="Pfam" id="PF00005">
    <property type="entry name" value="ABC_tran"/>
    <property type="match status" value="1"/>
</dbReference>
<dbReference type="PANTHER" id="PTHR42711:SF5">
    <property type="entry name" value="ABC TRANSPORTER ATP-BINDING PROTEIN NATA"/>
    <property type="match status" value="1"/>
</dbReference>
<dbReference type="SMART" id="SM00382">
    <property type="entry name" value="AAA"/>
    <property type="match status" value="1"/>
</dbReference>
<sequence>MKKDILEIKNISLKYDNHFAIKDINLSIARGEIVALVGHNGAGKSSLFNIIAGIQEPTSGTVEFDQSFIEERLFSTIGFSAQSQVMDWYTNVWDNVYLGSQLAGIKAKRGRELTQQALDLLNITNLKNKPVDALSGGQQQRVQIARAIVHQPDFYLLDEPTTGLDADTSNYLLSFLRDEAAQGKAVFVSSHDLNLLETYCNKLVLIDAGEILYAGDLQQFLDEHTPKQSYQVTVNQAIGPNVIAQLMTADVEVVPLESLQYRFILNQDCDLTQLFQLTEPFFRIEAIDKESMFLRDLYLHYRQRGTIE</sequence>
<dbReference type="InterPro" id="IPR003439">
    <property type="entry name" value="ABC_transporter-like_ATP-bd"/>
</dbReference>
<dbReference type="GO" id="GO:0005524">
    <property type="term" value="F:ATP binding"/>
    <property type="evidence" value="ECO:0007669"/>
    <property type="project" value="UniProtKB-KW"/>
</dbReference>
<evidence type="ECO:0000313" key="6">
    <source>
        <dbReference type="EMBL" id="KRN77539.1"/>
    </source>
</evidence>
<dbReference type="InterPro" id="IPR050763">
    <property type="entry name" value="ABC_transporter_ATP-binding"/>
</dbReference>
<dbReference type="InterPro" id="IPR027417">
    <property type="entry name" value="P-loop_NTPase"/>
</dbReference>
<gene>
    <name evidence="6" type="ORF">IV67_GL001597</name>
</gene>
<dbReference type="RefSeq" id="WP_057786688.1">
    <property type="nucleotide sequence ID" value="NZ_JQCD01000018.1"/>
</dbReference>
<accession>A0A0R2JJW9</accession>
<comment type="caution">
    <text evidence="6">The sequence shown here is derived from an EMBL/GenBank/DDBJ whole genome shotgun (WGS) entry which is preliminary data.</text>
</comment>